<accession>A0A956LXU3</accession>
<dbReference type="InterPro" id="IPR029058">
    <property type="entry name" value="AB_hydrolase_fold"/>
</dbReference>
<evidence type="ECO:0000256" key="1">
    <source>
        <dbReference type="ARBA" id="ARBA00022801"/>
    </source>
</evidence>
<dbReference type="GO" id="GO:0052689">
    <property type="term" value="F:carboxylic ester hydrolase activity"/>
    <property type="evidence" value="ECO:0007669"/>
    <property type="project" value="UniProtKB-ARBA"/>
</dbReference>
<dbReference type="InterPro" id="IPR050261">
    <property type="entry name" value="FrsA_esterase"/>
</dbReference>
<proteinExistence type="inferred from homology"/>
<gene>
    <name evidence="5" type="ORF">KC729_07460</name>
</gene>
<evidence type="ECO:0000313" key="6">
    <source>
        <dbReference type="Proteomes" id="UP000697710"/>
    </source>
</evidence>
<evidence type="ECO:0000256" key="3">
    <source>
        <dbReference type="SAM" id="MobiDB-lite"/>
    </source>
</evidence>
<reference evidence="5" key="2">
    <citation type="journal article" date="2021" name="Microbiome">
        <title>Successional dynamics and alternative stable states in a saline activated sludge microbial community over 9 years.</title>
        <authorList>
            <person name="Wang Y."/>
            <person name="Ye J."/>
            <person name="Ju F."/>
            <person name="Liu L."/>
            <person name="Boyd J.A."/>
            <person name="Deng Y."/>
            <person name="Parks D.H."/>
            <person name="Jiang X."/>
            <person name="Yin X."/>
            <person name="Woodcroft B.J."/>
            <person name="Tyson G.W."/>
            <person name="Hugenholtz P."/>
            <person name="Polz M.F."/>
            <person name="Zhang T."/>
        </authorList>
    </citation>
    <scope>NUCLEOTIDE SEQUENCE</scope>
    <source>
        <strain evidence="5">HKST-UBA01</strain>
    </source>
</reference>
<sequence>MSSVQFRLSGSDDEPIRGHLHVPTDPEAASSKVAPPVVVFVHGFKGFQDWGPWPAMCERFAAAGIAAVRFDLSHNGVGADGVDFSALDRFERNTISKEIHDVGVVITATRELHVDPDRIFLAGHSRGGGDVLVAASEQPARGVAGIVTWSSISSFHRHWPEEMTTAWKEGRSASILNARTQQAMPMGPQMDTDLQEHRQRLDIEQAVRTVAGRGTPLLIVHGTQDDAVPVEEARHIHRWYRESAFDASRVVLSEIEGGNHTFGAAHPFTDWTPQLEEAYAATEKFIKIVARASEPR</sequence>
<dbReference type="InterPro" id="IPR000073">
    <property type="entry name" value="AB_hydrolase_1"/>
</dbReference>
<dbReference type="PANTHER" id="PTHR22946:SF9">
    <property type="entry name" value="POLYKETIDE TRANSFERASE AF380"/>
    <property type="match status" value="1"/>
</dbReference>
<comment type="caution">
    <text evidence="5">The sequence shown here is derived from an EMBL/GenBank/DDBJ whole genome shotgun (WGS) entry which is preliminary data.</text>
</comment>
<dbReference type="SUPFAM" id="SSF53474">
    <property type="entry name" value="alpha/beta-Hydrolases"/>
    <property type="match status" value="1"/>
</dbReference>
<evidence type="ECO:0000256" key="2">
    <source>
        <dbReference type="ARBA" id="ARBA00038115"/>
    </source>
</evidence>
<dbReference type="EMBL" id="JAGQHR010000179">
    <property type="protein sequence ID" value="MCA9727504.1"/>
    <property type="molecule type" value="Genomic_DNA"/>
</dbReference>
<feature type="domain" description="AB hydrolase-1" evidence="4">
    <location>
        <begin position="38"/>
        <end position="267"/>
    </location>
</feature>
<name>A0A956LXU3_UNCEI</name>
<comment type="similarity">
    <text evidence="2">Belongs to the AB hydrolase superfamily. FUS2 hydrolase family.</text>
</comment>
<evidence type="ECO:0000259" key="4">
    <source>
        <dbReference type="Pfam" id="PF12697"/>
    </source>
</evidence>
<organism evidence="5 6">
    <name type="scientific">Eiseniibacteriota bacterium</name>
    <dbReference type="NCBI Taxonomy" id="2212470"/>
    <lineage>
        <taxon>Bacteria</taxon>
        <taxon>Candidatus Eiseniibacteriota</taxon>
    </lineage>
</organism>
<dbReference type="Proteomes" id="UP000697710">
    <property type="component" value="Unassembled WGS sequence"/>
</dbReference>
<dbReference type="Pfam" id="PF12697">
    <property type="entry name" value="Abhydrolase_6"/>
    <property type="match status" value="1"/>
</dbReference>
<evidence type="ECO:0000313" key="5">
    <source>
        <dbReference type="EMBL" id="MCA9727504.1"/>
    </source>
</evidence>
<reference evidence="5" key="1">
    <citation type="submission" date="2020-04" db="EMBL/GenBank/DDBJ databases">
        <authorList>
            <person name="Zhang T."/>
        </authorList>
    </citation>
    <scope>NUCLEOTIDE SEQUENCE</scope>
    <source>
        <strain evidence="5">HKST-UBA01</strain>
    </source>
</reference>
<dbReference type="Gene3D" id="3.40.50.1820">
    <property type="entry name" value="alpha/beta hydrolase"/>
    <property type="match status" value="1"/>
</dbReference>
<dbReference type="PANTHER" id="PTHR22946">
    <property type="entry name" value="DIENELACTONE HYDROLASE DOMAIN-CONTAINING PROTEIN-RELATED"/>
    <property type="match status" value="1"/>
</dbReference>
<keyword evidence="1 5" id="KW-0378">Hydrolase</keyword>
<feature type="region of interest" description="Disordered" evidence="3">
    <location>
        <begin position="1"/>
        <end position="29"/>
    </location>
</feature>
<protein>
    <submittedName>
        <fullName evidence="5">Alpha/beta fold hydrolase</fullName>
    </submittedName>
</protein>
<dbReference type="AlphaFoldDB" id="A0A956LXU3"/>